<accession>A0A804KLR2</accession>
<organism evidence="2 3">
    <name type="scientific">Musa acuminata subsp. malaccensis</name>
    <name type="common">Wild banana</name>
    <name type="synonym">Musa malaccensis</name>
    <dbReference type="NCBI Taxonomy" id="214687"/>
    <lineage>
        <taxon>Eukaryota</taxon>
        <taxon>Viridiplantae</taxon>
        <taxon>Streptophyta</taxon>
        <taxon>Embryophyta</taxon>
        <taxon>Tracheophyta</taxon>
        <taxon>Spermatophyta</taxon>
        <taxon>Magnoliopsida</taxon>
        <taxon>Liliopsida</taxon>
        <taxon>Zingiberales</taxon>
        <taxon>Musaceae</taxon>
        <taxon>Musa</taxon>
    </lineage>
</organism>
<dbReference type="OMA" id="MPVELGC"/>
<evidence type="ECO:0000313" key="3">
    <source>
        <dbReference type="Proteomes" id="UP000012960"/>
    </source>
</evidence>
<dbReference type="Proteomes" id="UP000012960">
    <property type="component" value="Unplaced"/>
</dbReference>
<dbReference type="AlphaFoldDB" id="A0A804KLR2"/>
<gene>
    <name evidence="1" type="ORF">GSMUA_239160.1</name>
</gene>
<keyword evidence="3" id="KW-1185">Reference proteome</keyword>
<dbReference type="PANTHER" id="PTHR33156">
    <property type="entry name" value="OS02G0230000 PROTEIN"/>
    <property type="match status" value="1"/>
</dbReference>
<reference evidence="2" key="2">
    <citation type="submission" date="2021-05" db="UniProtKB">
        <authorList>
            <consortium name="EnsemblPlants"/>
        </authorList>
    </citation>
    <scope>IDENTIFICATION</scope>
    <source>
        <strain evidence="2">subsp. malaccensis</strain>
    </source>
</reference>
<reference evidence="1" key="1">
    <citation type="submission" date="2021-03" db="EMBL/GenBank/DDBJ databases">
        <authorList>
            <consortium name="Genoscope - CEA"/>
            <person name="William W."/>
        </authorList>
    </citation>
    <scope>NUCLEOTIDE SEQUENCE</scope>
    <source>
        <strain evidence="1">Doubled-haploid Pahang</strain>
    </source>
</reference>
<evidence type="ECO:0000313" key="1">
    <source>
        <dbReference type="EMBL" id="CAG1835947.1"/>
    </source>
</evidence>
<dbReference type="InterPro" id="IPR043459">
    <property type="entry name" value="NFD6/NOXY2-like"/>
</dbReference>
<proteinExistence type="predicted"/>
<sequence length="110" mass="11516">MASTCFRSLTRASRSFVTKPRVTTRSPSSSFVVSDAGATALPSSASARPPTARRFPSFSRSLAELRCCSGSLFPLHSAVAAARLTSCLSSTSRSCRSLSQGTVCCTYPGV</sequence>
<protein>
    <submittedName>
        <fullName evidence="1">(wild Malaysian banana) hypothetical protein</fullName>
    </submittedName>
</protein>
<dbReference type="Gramene" id="Ma09_t20360.2">
    <property type="protein sequence ID" value="Ma09_p20360.2"/>
    <property type="gene ID" value="Ma09_g20360"/>
</dbReference>
<dbReference type="EnsemblPlants" id="Ma09_t20360.2">
    <property type="protein sequence ID" value="Ma09_p20360.2"/>
    <property type="gene ID" value="Ma09_g20360"/>
</dbReference>
<dbReference type="PANTHER" id="PTHR33156:SF9">
    <property type="entry name" value="PROTEIN NUCLEAR FUSION DEFECTIVE 6, CHLOROPLASTIC_MITOCHONDRIAL"/>
    <property type="match status" value="1"/>
</dbReference>
<evidence type="ECO:0000313" key="2">
    <source>
        <dbReference type="EnsemblPlants" id="Ma09_p20360.2"/>
    </source>
</evidence>
<dbReference type="EMBL" id="HG996474">
    <property type="protein sequence ID" value="CAG1835947.1"/>
    <property type="molecule type" value="Genomic_DNA"/>
</dbReference>
<name>A0A804KLR2_MUSAM</name>